<accession>A0ABP8FGT4</accession>
<gene>
    <name evidence="1" type="ORF">GCM10023143_06920</name>
</gene>
<name>A0ABP8FGT4_9BACT</name>
<dbReference type="Pfam" id="PF16119">
    <property type="entry name" value="DUF4835"/>
    <property type="match status" value="1"/>
</dbReference>
<dbReference type="EMBL" id="BAABFN010000001">
    <property type="protein sequence ID" value="GAA4303462.1"/>
    <property type="molecule type" value="Genomic_DNA"/>
</dbReference>
<reference evidence="2" key="1">
    <citation type="journal article" date="2019" name="Int. J. Syst. Evol. Microbiol.">
        <title>The Global Catalogue of Microorganisms (GCM) 10K type strain sequencing project: providing services to taxonomists for standard genome sequencing and annotation.</title>
        <authorList>
            <consortium name="The Broad Institute Genomics Platform"/>
            <consortium name="The Broad Institute Genome Sequencing Center for Infectious Disease"/>
            <person name="Wu L."/>
            <person name="Ma J."/>
        </authorList>
    </citation>
    <scope>NUCLEOTIDE SEQUENCE [LARGE SCALE GENOMIC DNA]</scope>
    <source>
        <strain evidence="2">JCM 17664</strain>
    </source>
</reference>
<evidence type="ECO:0000313" key="2">
    <source>
        <dbReference type="Proteomes" id="UP001501207"/>
    </source>
</evidence>
<dbReference type="InterPro" id="IPR032274">
    <property type="entry name" value="DUF4835"/>
</dbReference>
<protein>
    <submittedName>
        <fullName evidence="1">DUF4835 family protein</fullName>
    </submittedName>
</protein>
<sequence>MMSVLISICSRLSSRFQREQTCSGKHLLRLLLAALLLCGTIPDLAAQELQATVTVMADKVRGTDPKVFKTLQNAIRDFLNTRKWTNRSYAPNEKIVCNFLLNIQKAAGDNVYAASLTVQSIRPVYNASYQTNLLNYEDPNVTFRYVEFQPLNFNDNQPGGSDPLQANLTAVLAYYAYMIVGFDEDSFVPRGGDAFFKKAQQIVSNAPEGRDINGWKAFEGNRNRYWLVDNLLNSRLNRFHEVFYQYHRKGLDVMYDHMSEGREAVLKTLSVLNAIRADNPNVMLMPLFFTAKSAELAGIFSKAPPQERLEAANLLKQLDPSNSGRYENMTAGK</sequence>
<proteinExistence type="predicted"/>
<comment type="caution">
    <text evidence="1">The sequence shown here is derived from an EMBL/GenBank/DDBJ whole genome shotgun (WGS) entry which is preliminary data.</text>
</comment>
<keyword evidence="2" id="KW-1185">Reference proteome</keyword>
<dbReference type="Proteomes" id="UP001501207">
    <property type="component" value="Unassembled WGS sequence"/>
</dbReference>
<organism evidence="1 2">
    <name type="scientific">Compostibacter hankyongensis</name>
    <dbReference type="NCBI Taxonomy" id="1007089"/>
    <lineage>
        <taxon>Bacteria</taxon>
        <taxon>Pseudomonadati</taxon>
        <taxon>Bacteroidota</taxon>
        <taxon>Chitinophagia</taxon>
        <taxon>Chitinophagales</taxon>
        <taxon>Chitinophagaceae</taxon>
        <taxon>Compostibacter</taxon>
    </lineage>
</organism>
<evidence type="ECO:0000313" key="1">
    <source>
        <dbReference type="EMBL" id="GAA4303462.1"/>
    </source>
</evidence>